<comment type="caution">
    <text evidence="2">The sequence shown here is derived from an EMBL/GenBank/DDBJ whole genome shotgun (WGS) entry which is preliminary data.</text>
</comment>
<dbReference type="EMBL" id="VCGU01000004">
    <property type="protein sequence ID" value="TRY76979.1"/>
    <property type="molecule type" value="Genomic_DNA"/>
</dbReference>
<evidence type="ECO:0000313" key="2">
    <source>
        <dbReference type="EMBL" id="TRY76979.1"/>
    </source>
</evidence>
<dbReference type="AlphaFoldDB" id="A0A553PH19"/>
<name>A0A553PH19_TIGCA</name>
<evidence type="ECO:0008006" key="4">
    <source>
        <dbReference type="Google" id="ProtNLM"/>
    </source>
</evidence>
<feature type="region of interest" description="Disordered" evidence="1">
    <location>
        <begin position="66"/>
        <end position="86"/>
    </location>
</feature>
<organism evidence="2 3">
    <name type="scientific">Tigriopus californicus</name>
    <name type="common">Marine copepod</name>
    <dbReference type="NCBI Taxonomy" id="6832"/>
    <lineage>
        <taxon>Eukaryota</taxon>
        <taxon>Metazoa</taxon>
        <taxon>Ecdysozoa</taxon>
        <taxon>Arthropoda</taxon>
        <taxon>Crustacea</taxon>
        <taxon>Multicrustacea</taxon>
        <taxon>Hexanauplia</taxon>
        <taxon>Copepoda</taxon>
        <taxon>Harpacticoida</taxon>
        <taxon>Harpacticidae</taxon>
        <taxon>Tigriopus</taxon>
    </lineage>
</organism>
<dbReference type="Proteomes" id="UP000318571">
    <property type="component" value="Chromosome 5"/>
</dbReference>
<proteinExistence type="predicted"/>
<protein>
    <recommendedName>
        <fullName evidence="4">RGS domain-containing protein</fullName>
    </recommendedName>
</protein>
<reference evidence="2 3" key="1">
    <citation type="journal article" date="2018" name="Nat. Ecol. Evol.">
        <title>Genomic signatures of mitonuclear coevolution across populations of Tigriopus californicus.</title>
        <authorList>
            <person name="Barreto F.S."/>
            <person name="Watson E.T."/>
            <person name="Lima T.G."/>
            <person name="Willett C.S."/>
            <person name="Edmands S."/>
            <person name="Li W."/>
            <person name="Burton R.S."/>
        </authorList>
    </citation>
    <scope>NUCLEOTIDE SEQUENCE [LARGE SCALE GENOMIC DNA]</scope>
    <source>
        <strain evidence="2 3">San Diego</strain>
    </source>
</reference>
<gene>
    <name evidence="2" type="ORF">TCAL_15918</name>
</gene>
<evidence type="ECO:0000256" key="1">
    <source>
        <dbReference type="SAM" id="MobiDB-lite"/>
    </source>
</evidence>
<evidence type="ECO:0000313" key="3">
    <source>
        <dbReference type="Proteomes" id="UP000318571"/>
    </source>
</evidence>
<keyword evidence="3" id="KW-1185">Reference proteome</keyword>
<sequence length="240" mass="26871">MSRPPPREHERNPPTLSIASILASGASNVMASTLIAAEEEHSTTVQLAAAVSSTMASTLTLADARDTALPDPSSGSSNTSPIEPDRPVLEISGLQETLRDIELSNHFRDFLRRVDRNTSAPPEVKGRFERYFDFHIKVLELLDVPQDDLNRQNKLMIELHQDFFSSPSQTISISSQGALRKLKEHLKELKQINEPSHAPNLDLVHPVHEEVYEKLNSKHGQWKMNYKPTTSLNTLMCMLS</sequence>
<accession>A0A553PH19</accession>